<evidence type="ECO:0000256" key="1">
    <source>
        <dbReference type="PROSITE-ProRule" id="PRU00042"/>
    </source>
</evidence>
<protein>
    <recommendedName>
        <fullName evidence="2">C2H2-type domain-containing protein</fullName>
    </recommendedName>
</protein>
<dbReference type="KEGG" id="cbr:CBG_08659"/>
<dbReference type="GO" id="GO:0008270">
    <property type="term" value="F:zinc ion binding"/>
    <property type="evidence" value="ECO:0007669"/>
    <property type="project" value="UniProtKB-KW"/>
</dbReference>
<keyword evidence="1" id="KW-0863">Zinc-finger</keyword>
<dbReference type="OMA" id="EKYETPY"/>
<dbReference type="AlphaFoldDB" id="A0AAE9CZC8"/>
<dbReference type="InterPro" id="IPR013087">
    <property type="entry name" value="Znf_C2H2_type"/>
</dbReference>
<organism evidence="3 4">
    <name type="scientific">Caenorhabditis briggsae</name>
    <dbReference type="NCBI Taxonomy" id="6238"/>
    <lineage>
        <taxon>Eukaryota</taxon>
        <taxon>Metazoa</taxon>
        <taxon>Ecdysozoa</taxon>
        <taxon>Nematoda</taxon>
        <taxon>Chromadorea</taxon>
        <taxon>Rhabditida</taxon>
        <taxon>Rhabditina</taxon>
        <taxon>Rhabditomorpha</taxon>
        <taxon>Rhabditoidea</taxon>
        <taxon>Rhabditidae</taxon>
        <taxon>Peloderinae</taxon>
        <taxon>Caenorhabditis</taxon>
    </lineage>
</organism>
<proteinExistence type="predicted"/>
<sequence length="230" mass="27120">MALLAGLREEELKRFLSEEAKILTVRHLERFQLQITAVSRAGKIVRGVLDQKSRITREWLLREKYETPYIVELPNDHPVVTESVRYSVSLPRGKQPIVLKYENQTASTSSEMKPKAKRIRTAAHLLGDKEDYCCKNCFKRFTRKFNLERHEIDCTPQPFVYQCPVCHRKYHKSRYYGKHILQHEAEENQQQREAKSRRLAIEHSSMEEIRKKAEESVNKLSIPYEFGAFL</sequence>
<dbReference type="EMBL" id="CP090895">
    <property type="protein sequence ID" value="ULT88447.1"/>
    <property type="molecule type" value="Genomic_DNA"/>
</dbReference>
<feature type="domain" description="C2H2-type" evidence="2">
    <location>
        <begin position="161"/>
        <end position="188"/>
    </location>
</feature>
<keyword evidence="1" id="KW-0479">Metal-binding</keyword>
<gene>
    <name evidence="3" type="ORF">L3Y34_007567</name>
</gene>
<accession>A0AAE9CZC8</accession>
<reference evidence="3 4" key="1">
    <citation type="submission" date="2022-02" db="EMBL/GenBank/DDBJ databases">
        <title>Chromosome-level reference genomes for two strains of Caenorhabditis briggsae: an improved platform for comparative genomics.</title>
        <authorList>
            <person name="Stevens L."/>
            <person name="Andersen E.C."/>
        </authorList>
    </citation>
    <scope>NUCLEOTIDE SEQUENCE [LARGE SCALE GENOMIC DNA]</scope>
    <source>
        <strain evidence="3">QX1410_ONT</strain>
        <tissue evidence="3">Whole-organism</tissue>
    </source>
</reference>
<name>A0AAE9CZC8_CAEBR</name>
<dbReference type="Proteomes" id="UP000827892">
    <property type="component" value="Chromosome V"/>
</dbReference>
<evidence type="ECO:0000259" key="2">
    <source>
        <dbReference type="PROSITE" id="PS50157"/>
    </source>
</evidence>
<dbReference type="Gene3D" id="3.30.160.60">
    <property type="entry name" value="Classic Zinc Finger"/>
    <property type="match status" value="1"/>
</dbReference>
<evidence type="ECO:0000313" key="4">
    <source>
        <dbReference type="Proteomes" id="UP000827892"/>
    </source>
</evidence>
<feature type="domain" description="C2H2-type" evidence="2">
    <location>
        <begin position="132"/>
        <end position="151"/>
    </location>
</feature>
<dbReference type="PROSITE" id="PS50157">
    <property type="entry name" value="ZINC_FINGER_C2H2_2"/>
    <property type="match status" value="2"/>
</dbReference>
<evidence type="ECO:0000313" key="3">
    <source>
        <dbReference type="EMBL" id="ULT88447.1"/>
    </source>
</evidence>
<keyword evidence="1" id="KW-0862">Zinc</keyword>
<dbReference type="PROSITE" id="PS00028">
    <property type="entry name" value="ZINC_FINGER_C2H2_1"/>
    <property type="match status" value="1"/>
</dbReference>